<evidence type="ECO:0000313" key="2">
    <source>
        <dbReference type="EMBL" id="SFK48571.1"/>
    </source>
</evidence>
<accession>A0A1I3ZY09</accession>
<gene>
    <name evidence="2" type="ORF">SAMN05518846_11438</name>
</gene>
<keyword evidence="3" id="KW-1185">Reference proteome</keyword>
<dbReference type="EMBL" id="FORT01000014">
    <property type="protein sequence ID" value="SFK48571.1"/>
    <property type="molecule type" value="Genomic_DNA"/>
</dbReference>
<dbReference type="Proteomes" id="UP000198915">
    <property type="component" value="Unassembled WGS sequence"/>
</dbReference>
<reference evidence="3" key="1">
    <citation type="submission" date="2016-10" db="EMBL/GenBank/DDBJ databases">
        <authorList>
            <person name="Varghese N."/>
            <person name="Submissions S."/>
        </authorList>
    </citation>
    <scope>NUCLEOTIDE SEQUENCE [LARGE SCALE GENOMIC DNA]</scope>
    <source>
        <strain evidence="3">OK042</strain>
    </source>
</reference>
<protein>
    <submittedName>
        <fullName evidence="2">Uncharacterized protein</fullName>
    </submittedName>
</protein>
<dbReference type="AlphaFoldDB" id="A0A1I3ZY09"/>
<organism evidence="2 3">
    <name type="scientific">Brevibacillus centrosporus</name>
    <dbReference type="NCBI Taxonomy" id="54910"/>
    <lineage>
        <taxon>Bacteria</taxon>
        <taxon>Bacillati</taxon>
        <taxon>Bacillota</taxon>
        <taxon>Bacilli</taxon>
        <taxon>Bacillales</taxon>
        <taxon>Paenibacillaceae</taxon>
        <taxon>Brevibacillus</taxon>
    </lineage>
</organism>
<keyword evidence="1" id="KW-0472">Membrane</keyword>
<name>A0A1I3ZY09_9BACL</name>
<feature type="transmembrane region" description="Helical" evidence="1">
    <location>
        <begin position="6"/>
        <end position="22"/>
    </location>
</feature>
<evidence type="ECO:0000256" key="1">
    <source>
        <dbReference type="SAM" id="Phobius"/>
    </source>
</evidence>
<keyword evidence="1" id="KW-1133">Transmembrane helix</keyword>
<proteinExistence type="predicted"/>
<sequence>MAYLVGVLLWVGLIGFCIYNWYSINPNSFMFEIAYFST</sequence>
<evidence type="ECO:0000313" key="3">
    <source>
        <dbReference type="Proteomes" id="UP000198915"/>
    </source>
</evidence>
<keyword evidence="1" id="KW-0812">Transmembrane</keyword>